<dbReference type="Proteomes" id="UP000053647">
    <property type="component" value="Unassembled WGS sequence"/>
</dbReference>
<gene>
    <name evidence="2" type="ORF">PAXINDRAFT_27991</name>
</gene>
<protein>
    <recommendedName>
        <fullName evidence="1">DUF6589 domain-containing protein</fullName>
    </recommendedName>
</protein>
<organism evidence="2 3">
    <name type="scientific">Paxillus involutus ATCC 200175</name>
    <dbReference type="NCBI Taxonomy" id="664439"/>
    <lineage>
        <taxon>Eukaryota</taxon>
        <taxon>Fungi</taxon>
        <taxon>Dikarya</taxon>
        <taxon>Basidiomycota</taxon>
        <taxon>Agaricomycotina</taxon>
        <taxon>Agaricomycetes</taxon>
        <taxon>Agaricomycetidae</taxon>
        <taxon>Boletales</taxon>
        <taxon>Paxilineae</taxon>
        <taxon>Paxillaceae</taxon>
        <taxon>Paxillus</taxon>
    </lineage>
</organism>
<feature type="domain" description="DUF6589" evidence="1">
    <location>
        <begin position="2"/>
        <end position="68"/>
    </location>
</feature>
<dbReference type="OrthoDB" id="2496395at2759"/>
<keyword evidence="3" id="KW-1185">Reference proteome</keyword>
<reference evidence="2 3" key="1">
    <citation type="submission" date="2014-06" db="EMBL/GenBank/DDBJ databases">
        <authorList>
            <consortium name="DOE Joint Genome Institute"/>
            <person name="Kuo A."/>
            <person name="Kohler A."/>
            <person name="Nagy L.G."/>
            <person name="Floudas D."/>
            <person name="Copeland A."/>
            <person name="Barry K.W."/>
            <person name="Cichocki N."/>
            <person name="Veneault-Fourrey C."/>
            <person name="LaButti K."/>
            <person name="Lindquist E.A."/>
            <person name="Lipzen A."/>
            <person name="Lundell T."/>
            <person name="Morin E."/>
            <person name="Murat C."/>
            <person name="Sun H."/>
            <person name="Tunlid A."/>
            <person name="Henrissat B."/>
            <person name="Grigoriev I.V."/>
            <person name="Hibbett D.S."/>
            <person name="Martin F."/>
            <person name="Nordberg H.P."/>
            <person name="Cantor M.N."/>
            <person name="Hua S.X."/>
        </authorList>
    </citation>
    <scope>NUCLEOTIDE SEQUENCE [LARGE SCALE GENOMIC DNA]</scope>
    <source>
        <strain evidence="2 3">ATCC 200175</strain>
    </source>
</reference>
<feature type="non-terminal residue" evidence="2">
    <location>
        <position position="1"/>
    </location>
</feature>
<feature type="non-terminal residue" evidence="2">
    <location>
        <position position="70"/>
    </location>
</feature>
<evidence type="ECO:0000313" key="3">
    <source>
        <dbReference type="Proteomes" id="UP000053647"/>
    </source>
</evidence>
<proteinExistence type="predicted"/>
<reference evidence="3" key="2">
    <citation type="submission" date="2015-01" db="EMBL/GenBank/DDBJ databases">
        <title>Evolutionary Origins and Diversification of the Mycorrhizal Mutualists.</title>
        <authorList>
            <consortium name="DOE Joint Genome Institute"/>
            <consortium name="Mycorrhizal Genomics Consortium"/>
            <person name="Kohler A."/>
            <person name="Kuo A."/>
            <person name="Nagy L.G."/>
            <person name="Floudas D."/>
            <person name="Copeland A."/>
            <person name="Barry K.W."/>
            <person name="Cichocki N."/>
            <person name="Veneault-Fourrey C."/>
            <person name="LaButti K."/>
            <person name="Lindquist E.A."/>
            <person name="Lipzen A."/>
            <person name="Lundell T."/>
            <person name="Morin E."/>
            <person name="Murat C."/>
            <person name="Riley R."/>
            <person name="Ohm R."/>
            <person name="Sun H."/>
            <person name="Tunlid A."/>
            <person name="Henrissat B."/>
            <person name="Grigoriev I.V."/>
            <person name="Hibbett D.S."/>
            <person name="Martin F."/>
        </authorList>
    </citation>
    <scope>NUCLEOTIDE SEQUENCE [LARGE SCALE GENOMIC DNA]</scope>
    <source>
        <strain evidence="3">ATCC 200175</strain>
    </source>
</reference>
<name>A0A0C9SUA8_PAXIN</name>
<dbReference type="EMBL" id="KN819361">
    <property type="protein sequence ID" value="KIJ12599.1"/>
    <property type="molecule type" value="Genomic_DNA"/>
</dbReference>
<accession>A0A0C9SUA8</accession>
<evidence type="ECO:0000313" key="2">
    <source>
        <dbReference type="EMBL" id="KIJ12599.1"/>
    </source>
</evidence>
<dbReference type="HOGENOM" id="CLU_193952_0_0_1"/>
<sequence>RNLQILTRDLLYVIELITAISSGDFGRVEDILGNLAMMFRGAGSNNYCSEILHFLFNIKRVWTSDFASVS</sequence>
<evidence type="ECO:0000259" key="1">
    <source>
        <dbReference type="Pfam" id="PF20231"/>
    </source>
</evidence>
<dbReference type="Pfam" id="PF20231">
    <property type="entry name" value="DUF6589"/>
    <property type="match status" value="1"/>
</dbReference>
<dbReference type="AlphaFoldDB" id="A0A0C9SUA8"/>
<dbReference type="InterPro" id="IPR046496">
    <property type="entry name" value="DUF6589"/>
</dbReference>